<evidence type="ECO:0000256" key="1">
    <source>
        <dbReference type="ARBA" id="ARBA00023286"/>
    </source>
</evidence>
<organism evidence="3 4">
    <name type="scientific">Caenimonas sedimenti</name>
    <dbReference type="NCBI Taxonomy" id="2596921"/>
    <lineage>
        <taxon>Bacteria</taxon>
        <taxon>Pseudomonadati</taxon>
        <taxon>Pseudomonadota</taxon>
        <taxon>Betaproteobacteria</taxon>
        <taxon>Burkholderiales</taxon>
        <taxon>Comamonadaceae</taxon>
        <taxon>Caenimonas</taxon>
    </lineage>
</organism>
<dbReference type="SUPFAM" id="SSF55729">
    <property type="entry name" value="Acyl-CoA N-acyltransferases (Nat)"/>
    <property type="match status" value="1"/>
</dbReference>
<keyword evidence="1" id="KW-0813">Transport</keyword>
<dbReference type="InterPro" id="IPR018490">
    <property type="entry name" value="cNMP-bd_dom_sf"/>
</dbReference>
<dbReference type="SMART" id="SM00100">
    <property type="entry name" value="cNMP"/>
    <property type="match status" value="1"/>
</dbReference>
<dbReference type="InterPro" id="IPR050866">
    <property type="entry name" value="CNG_cation_channel"/>
</dbReference>
<dbReference type="OrthoDB" id="8565101at2"/>
<dbReference type="PANTHER" id="PTHR45638">
    <property type="entry name" value="CYCLIC NUCLEOTIDE-GATED CATION CHANNEL SUBUNIT A"/>
    <property type="match status" value="1"/>
</dbReference>
<reference evidence="3 4" key="1">
    <citation type="submission" date="2019-07" db="EMBL/GenBank/DDBJ databases">
        <title>Caenimonas sedimenti sp. nov., isolated from activated sludge.</title>
        <authorList>
            <person name="Xu J."/>
        </authorList>
    </citation>
    <scope>NUCLEOTIDE SEQUENCE [LARGE SCALE GENOMIC DNA]</scope>
    <source>
        <strain evidence="3 4">HX-9-20</strain>
    </source>
</reference>
<dbReference type="Pfam" id="PF21926">
    <property type="entry name" value="FeeM"/>
    <property type="match status" value="1"/>
</dbReference>
<evidence type="ECO:0000313" key="3">
    <source>
        <dbReference type="EMBL" id="TWO73409.1"/>
    </source>
</evidence>
<dbReference type="InterPro" id="IPR054597">
    <property type="entry name" value="FeeM_cat"/>
</dbReference>
<dbReference type="Gene3D" id="2.60.120.10">
    <property type="entry name" value="Jelly Rolls"/>
    <property type="match status" value="1"/>
</dbReference>
<feature type="domain" description="Cyclic nucleotide-binding" evidence="2">
    <location>
        <begin position="253"/>
        <end position="346"/>
    </location>
</feature>
<dbReference type="InterPro" id="IPR000595">
    <property type="entry name" value="cNMP-bd_dom"/>
</dbReference>
<dbReference type="Pfam" id="PF00027">
    <property type="entry name" value="cNMP_binding"/>
    <property type="match status" value="1"/>
</dbReference>
<protein>
    <submittedName>
        <fullName evidence="3">Cyclic nucleotide-binding domain-containing protein</fullName>
    </submittedName>
</protein>
<name>A0A562ZXR9_9BURK</name>
<accession>A0A562ZXR9</accession>
<dbReference type="InterPro" id="IPR016181">
    <property type="entry name" value="Acyl_CoA_acyltransferase"/>
</dbReference>
<dbReference type="PANTHER" id="PTHR45638:SF11">
    <property type="entry name" value="CYCLIC NUCLEOTIDE-GATED CATION CHANNEL SUBUNIT A"/>
    <property type="match status" value="1"/>
</dbReference>
<dbReference type="EMBL" id="VOBQ01000001">
    <property type="protein sequence ID" value="TWO73409.1"/>
    <property type="molecule type" value="Genomic_DNA"/>
</dbReference>
<dbReference type="Proteomes" id="UP000318199">
    <property type="component" value="Unassembled WGS sequence"/>
</dbReference>
<comment type="caution">
    <text evidence="3">The sequence shown here is derived from an EMBL/GenBank/DDBJ whole genome shotgun (WGS) entry which is preliminary data.</text>
</comment>
<dbReference type="SUPFAM" id="SSF51206">
    <property type="entry name" value="cAMP-binding domain-like"/>
    <property type="match status" value="1"/>
</dbReference>
<keyword evidence="1" id="KW-1071">Ligand-gated ion channel</keyword>
<dbReference type="GO" id="GO:0044877">
    <property type="term" value="F:protein-containing complex binding"/>
    <property type="evidence" value="ECO:0007669"/>
    <property type="project" value="TreeGrafter"/>
</dbReference>
<dbReference type="AlphaFoldDB" id="A0A562ZXR9"/>
<dbReference type="PROSITE" id="PS50042">
    <property type="entry name" value="CNMP_BINDING_3"/>
    <property type="match status" value="1"/>
</dbReference>
<dbReference type="CDD" id="cd00038">
    <property type="entry name" value="CAP_ED"/>
    <property type="match status" value="1"/>
</dbReference>
<dbReference type="GO" id="GO:0005221">
    <property type="term" value="F:intracellularly cyclic nucleotide-activated monoatomic cation channel activity"/>
    <property type="evidence" value="ECO:0007669"/>
    <property type="project" value="InterPro"/>
</dbReference>
<dbReference type="InterPro" id="IPR014710">
    <property type="entry name" value="RmlC-like_jellyroll"/>
</dbReference>
<keyword evidence="1" id="KW-0407">Ion channel</keyword>
<dbReference type="Gene3D" id="3.40.630.30">
    <property type="match status" value="1"/>
</dbReference>
<gene>
    <name evidence="3" type="ORF">FN976_00765</name>
</gene>
<evidence type="ECO:0000259" key="2">
    <source>
        <dbReference type="PROSITE" id="PS50042"/>
    </source>
</evidence>
<keyword evidence="1" id="KW-0406">Ion transport</keyword>
<proteinExistence type="predicted"/>
<keyword evidence="4" id="KW-1185">Reference proteome</keyword>
<dbReference type="RefSeq" id="WP_145889970.1">
    <property type="nucleotide sequence ID" value="NZ_VOBQ01000001.1"/>
</dbReference>
<sequence length="389" mass="43874">MLAQLFTHLKKVHRASTREELDAIYRFRYRVYVEELNRQLGGVDSERRMVTDIEDEKPYSHHFYVGSPADLEGVVRVRVWEPKQMPEAEAKKYSPHLLGPAEGRLRTAEVGRYMIDPKRRGSLVLPSMARVTYEFLAGEANVDISFCYCRPGLLDYYRRLGARTYGAGSFEGPEGVELPLLSVLSDDSHYKRVGSPMAPWARKHFGRGKRDPVDMSDFAHLFQDDVQQVVTDGRDVWDQFSAALNEFPDGQGFLEGLPEGTLRLLMRNGFVMDVPEGRLITREGNAERELYIVLDGEVEVFRGNQIVSTLGKGEVFGEMAFFRTEGRRWASVRATRPSRIAALRRRWMDDLGRSDPEGARAILFNLARVLAERAAAATVKEPGAAAAAG</sequence>
<evidence type="ECO:0000313" key="4">
    <source>
        <dbReference type="Proteomes" id="UP000318199"/>
    </source>
</evidence>